<reference evidence="3" key="1">
    <citation type="journal article" date="2019" name="Int. J. Syst. Evol. Microbiol.">
        <title>The Global Catalogue of Microorganisms (GCM) 10K type strain sequencing project: providing services to taxonomists for standard genome sequencing and annotation.</title>
        <authorList>
            <consortium name="The Broad Institute Genomics Platform"/>
            <consortium name="The Broad Institute Genome Sequencing Center for Infectious Disease"/>
            <person name="Wu L."/>
            <person name="Ma J."/>
        </authorList>
    </citation>
    <scope>NUCLEOTIDE SEQUENCE [LARGE SCALE GENOMIC DNA]</scope>
    <source>
        <strain evidence="3">KCTC 23298</strain>
    </source>
</reference>
<dbReference type="InterPro" id="IPR029063">
    <property type="entry name" value="SAM-dependent_MTases_sf"/>
</dbReference>
<dbReference type="Proteomes" id="UP000658305">
    <property type="component" value="Unassembled WGS sequence"/>
</dbReference>
<keyword evidence="1" id="KW-0175">Coiled coil</keyword>
<organism evidence="2 3">
    <name type="scientific">Gemmobacter nanjingensis</name>
    <dbReference type="NCBI Taxonomy" id="488454"/>
    <lineage>
        <taxon>Bacteria</taxon>
        <taxon>Pseudomonadati</taxon>
        <taxon>Pseudomonadota</taxon>
        <taxon>Alphaproteobacteria</taxon>
        <taxon>Rhodobacterales</taxon>
        <taxon>Paracoccaceae</taxon>
        <taxon>Gemmobacter</taxon>
    </lineage>
</organism>
<evidence type="ECO:0008006" key="4">
    <source>
        <dbReference type="Google" id="ProtNLM"/>
    </source>
</evidence>
<keyword evidence="3" id="KW-1185">Reference proteome</keyword>
<proteinExistence type="predicted"/>
<dbReference type="SUPFAM" id="SSF53335">
    <property type="entry name" value="S-adenosyl-L-methionine-dependent methyltransferases"/>
    <property type="match status" value="1"/>
</dbReference>
<evidence type="ECO:0000313" key="3">
    <source>
        <dbReference type="Proteomes" id="UP000658305"/>
    </source>
</evidence>
<feature type="coiled-coil region" evidence="1">
    <location>
        <begin position="261"/>
        <end position="369"/>
    </location>
</feature>
<dbReference type="Pfam" id="PF13578">
    <property type="entry name" value="Methyltransf_24"/>
    <property type="match status" value="1"/>
</dbReference>
<dbReference type="Gene3D" id="3.40.50.150">
    <property type="entry name" value="Vaccinia Virus protein VP39"/>
    <property type="match status" value="1"/>
</dbReference>
<gene>
    <name evidence="2" type="ORF">GCM10007291_42110</name>
</gene>
<evidence type="ECO:0000313" key="2">
    <source>
        <dbReference type="EMBL" id="GHC36241.1"/>
    </source>
</evidence>
<protein>
    <recommendedName>
        <fullName evidence="4">Methyltransferase domain-containing protein</fullName>
    </recommendedName>
</protein>
<comment type="caution">
    <text evidence="2">The sequence shown here is derived from an EMBL/GenBank/DDBJ whole genome shotgun (WGS) entry which is preliminary data.</text>
</comment>
<name>A0ABQ3FS87_9RHOB</name>
<sequence length="411" mass="45025">MCQEGNFLADPMDQDLNIPLSSQAVFWRPRHVAGSPLLEDIPYLFWVLETVRPRSVVQVGLGDGLLYLALCQAVERLGTDAVCLGIQEDAAELPEALRHAHDSQYGDFSLILRGDRAGEALQPGEIDMLVVDAGLSAAQAGGVVRDWLPRLSRHGIVLVCNPDGQAVEGALRAALYGDDNLLRIAGPLSPAAGRLDALLWGADQPERLKRLAASNWSTPAHRGARLVFGRLGRALVDAWAVSELRESRRGEPARRGGGMPRAGREDAFEALMQEKARLEAENARLARQCDERIEDIAVLVQTFDRDKSALQAGTRSAEAEVARLREHLAAAERAGEAGRSQAEEVQKRNAMLEAERSALQDELARVVAEGEARLAEMARRHADEIRALHDSTSWRITRPMRSVKQAFSRKG</sequence>
<accession>A0ABQ3FS87</accession>
<evidence type="ECO:0000256" key="1">
    <source>
        <dbReference type="SAM" id="Coils"/>
    </source>
</evidence>
<dbReference type="EMBL" id="BMYI01000019">
    <property type="protein sequence ID" value="GHC36241.1"/>
    <property type="molecule type" value="Genomic_DNA"/>
</dbReference>